<sequence>MLSPPDALYLPFWHFQPVSTLHSLLARLVLAVTCLFCHVAFELNATHSCPPTSKTVSFLPYPYTSATARNTLSQTQFDPPFSISRHDSTGRPSDILSNVYSH</sequence>
<gene>
    <name evidence="2" type="ORF">K503DRAFT_437153</name>
</gene>
<feature type="region of interest" description="Disordered" evidence="1">
    <location>
        <begin position="70"/>
        <end position="102"/>
    </location>
</feature>
<protein>
    <submittedName>
        <fullName evidence="2">Uncharacterized protein</fullName>
    </submittedName>
</protein>
<proteinExistence type="predicted"/>
<evidence type="ECO:0000313" key="3">
    <source>
        <dbReference type="Proteomes" id="UP000092154"/>
    </source>
</evidence>
<dbReference type="Proteomes" id="UP000092154">
    <property type="component" value="Unassembled WGS sequence"/>
</dbReference>
<dbReference type="InParanoid" id="A0A1B7NAR9"/>
<dbReference type="AlphaFoldDB" id="A0A1B7NAR9"/>
<organism evidence="2 3">
    <name type="scientific">Rhizopogon vinicolor AM-OR11-026</name>
    <dbReference type="NCBI Taxonomy" id="1314800"/>
    <lineage>
        <taxon>Eukaryota</taxon>
        <taxon>Fungi</taxon>
        <taxon>Dikarya</taxon>
        <taxon>Basidiomycota</taxon>
        <taxon>Agaricomycotina</taxon>
        <taxon>Agaricomycetes</taxon>
        <taxon>Agaricomycetidae</taxon>
        <taxon>Boletales</taxon>
        <taxon>Suillineae</taxon>
        <taxon>Rhizopogonaceae</taxon>
        <taxon>Rhizopogon</taxon>
    </lineage>
</organism>
<evidence type="ECO:0000313" key="2">
    <source>
        <dbReference type="EMBL" id="OAX41864.1"/>
    </source>
</evidence>
<keyword evidence="3" id="KW-1185">Reference proteome</keyword>
<reference evidence="2 3" key="1">
    <citation type="submission" date="2016-06" db="EMBL/GenBank/DDBJ databases">
        <title>Comparative genomics of the ectomycorrhizal sister species Rhizopogon vinicolor and Rhizopogon vesiculosus (Basidiomycota: Boletales) reveals a divergence of the mating type B locus.</title>
        <authorList>
            <consortium name="DOE Joint Genome Institute"/>
            <person name="Mujic A.B."/>
            <person name="Kuo A."/>
            <person name="Tritt A."/>
            <person name="Lipzen A."/>
            <person name="Chen C."/>
            <person name="Johnson J."/>
            <person name="Sharma A."/>
            <person name="Barry K."/>
            <person name="Grigoriev I.V."/>
            <person name="Spatafora J.W."/>
        </authorList>
    </citation>
    <scope>NUCLEOTIDE SEQUENCE [LARGE SCALE GENOMIC DNA]</scope>
    <source>
        <strain evidence="2 3">AM-OR11-026</strain>
    </source>
</reference>
<accession>A0A1B7NAR9</accession>
<dbReference type="EMBL" id="KV448169">
    <property type="protein sequence ID" value="OAX41864.1"/>
    <property type="molecule type" value="Genomic_DNA"/>
</dbReference>
<evidence type="ECO:0000256" key="1">
    <source>
        <dbReference type="SAM" id="MobiDB-lite"/>
    </source>
</evidence>
<name>A0A1B7NAR9_9AGAM</name>